<dbReference type="AlphaFoldDB" id="A0AA40FG95"/>
<keyword evidence="3" id="KW-1185">Reference proteome</keyword>
<evidence type="ECO:0000256" key="1">
    <source>
        <dbReference type="SAM" id="MobiDB-lite"/>
    </source>
</evidence>
<accession>A0AA40FG95</accession>
<name>A0AA40FG95_9HYME</name>
<feature type="compositionally biased region" description="Acidic residues" evidence="1">
    <location>
        <begin position="1"/>
        <end position="13"/>
    </location>
</feature>
<protein>
    <submittedName>
        <fullName evidence="2">Uncharacterized protein</fullName>
    </submittedName>
</protein>
<feature type="region of interest" description="Disordered" evidence="1">
    <location>
        <begin position="1"/>
        <end position="20"/>
    </location>
</feature>
<evidence type="ECO:0000313" key="2">
    <source>
        <dbReference type="EMBL" id="KAK1118466.1"/>
    </source>
</evidence>
<comment type="caution">
    <text evidence="2">The sequence shown here is derived from an EMBL/GenBank/DDBJ whole genome shotgun (WGS) entry which is preliminary data.</text>
</comment>
<reference evidence="2" key="1">
    <citation type="submission" date="2021-10" db="EMBL/GenBank/DDBJ databases">
        <title>Melipona bicolor Genome sequencing and assembly.</title>
        <authorList>
            <person name="Araujo N.S."/>
            <person name="Arias M.C."/>
        </authorList>
    </citation>
    <scope>NUCLEOTIDE SEQUENCE</scope>
    <source>
        <strain evidence="2">USP_2M_L1-L4_2017</strain>
        <tissue evidence="2">Whole body</tissue>
    </source>
</reference>
<dbReference type="EMBL" id="JAHYIQ010000043">
    <property type="protein sequence ID" value="KAK1118466.1"/>
    <property type="molecule type" value="Genomic_DNA"/>
</dbReference>
<gene>
    <name evidence="2" type="ORF">K0M31_015163</name>
</gene>
<organism evidence="2 3">
    <name type="scientific">Melipona bicolor</name>
    <dbReference type="NCBI Taxonomy" id="60889"/>
    <lineage>
        <taxon>Eukaryota</taxon>
        <taxon>Metazoa</taxon>
        <taxon>Ecdysozoa</taxon>
        <taxon>Arthropoda</taxon>
        <taxon>Hexapoda</taxon>
        <taxon>Insecta</taxon>
        <taxon>Pterygota</taxon>
        <taxon>Neoptera</taxon>
        <taxon>Endopterygota</taxon>
        <taxon>Hymenoptera</taxon>
        <taxon>Apocrita</taxon>
        <taxon>Aculeata</taxon>
        <taxon>Apoidea</taxon>
        <taxon>Anthophila</taxon>
        <taxon>Apidae</taxon>
        <taxon>Melipona</taxon>
    </lineage>
</organism>
<proteinExistence type="predicted"/>
<dbReference type="Proteomes" id="UP001177670">
    <property type="component" value="Unassembled WGS sequence"/>
</dbReference>
<evidence type="ECO:0000313" key="3">
    <source>
        <dbReference type="Proteomes" id="UP001177670"/>
    </source>
</evidence>
<sequence>MKRGEEEEEEEEVEKVGFSGATVQKRFDSEGLLSTERTIEFERDDEQGERIASKDEYQQIRDSGIPNNEKTRAFLFTGNCSIDLVFRG</sequence>